<dbReference type="EMBL" id="CP002696">
    <property type="protein sequence ID" value="AEE17979.1"/>
    <property type="molecule type" value="Genomic_DNA"/>
</dbReference>
<dbReference type="InterPro" id="IPR001387">
    <property type="entry name" value="Cro/C1-type_HTH"/>
</dbReference>
<dbReference type="eggNOG" id="COG1396">
    <property type="taxonomic scope" value="Bacteria"/>
</dbReference>
<dbReference type="GO" id="GO:0003677">
    <property type="term" value="F:DNA binding"/>
    <property type="evidence" value="ECO:0007669"/>
    <property type="project" value="UniProtKB-KW"/>
</dbReference>
<reference evidence="4" key="1">
    <citation type="submission" date="2011-04" db="EMBL/GenBank/DDBJ databases">
        <title>The complete genome of Treponema brennaborense DSM 12168.</title>
        <authorList>
            <person name="Lucas S."/>
            <person name="Han J."/>
            <person name="Lapidus A."/>
            <person name="Bruce D."/>
            <person name="Goodwin L."/>
            <person name="Pitluck S."/>
            <person name="Peters L."/>
            <person name="Kyrpides N."/>
            <person name="Mavromatis K."/>
            <person name="Ivanova N."/>
            <person name="Mikhailova N."/>
            <person name="Pagani I."/>
            <person name="Teshima H."/>
            <person name="Detter J.C."/>
            <person name="Tapia R."/>
            <person name="Han C."/>
            <person name="Land M."/>
            <person name="Hauser L."/>
            <person name="Markowitz V."/>
            <person name="Cheng J.-F."/>
            <person name="Hugenholtz P."/>
            <person name="Woyke T."/>
            <person name="Wu D."/>
            <person name="Gronow S."/>
            <person name="Wellnitz S."/>
            <person name="Brambilla E."/>
            <person name="Klenk H.-P."/>
            <person name="Eisen J.A."/>
        </authorList>
    </citation>
    <scope>NUCLEOTIDE SEQUENCE [LARGE SCALE GENOMIC DNA]</scope>
    <source>
        <strain evidence="4">DSM 12168 / CIP 105900 / DD5/3</strain>
    </source>
</reference>
<protein>
    <submittedName>
        <fullName evidence="3">Helix-turn-helix domain protein</fullName>
    </submittedName>
</protein>
<keyword evidence="1" id="KW-0238">DNA-binding</keyword>
<dbReference type="RefSeq" id="WP_013759680.1">
    <property type="nucleotide sequence ID" value="NC_015500.1"/>
</dbReference>
<evidence type="ECO:0000313" key="4">
    <source>
        <dbReference type="Proteomes" id="UP000006546"/>
    </source>
</evidence>
<dbReference type="PANTHER" id="PTHR46558:SF4">
    <property type="entry name" value="DNA-BIDING PHAGE PROTEIN"/>
    <property type="match status" value="1"/>
</dbReference>
<evidence type="ECO:0000313" key="3">
    <source>
        <dbReference type="EMBL" id="AEE17979.1"/>
    </source>
</evidence>
<organism evidence="3 4">
    <name type="scientific">Treponema brennaborense (strain DSM 12168 / CIP 105900 / DD5/3)</name>
    <dbReference type="NCBI Taxonomy" id="906968"/>
    <lineage>
        <taxon>Bacteria</taxon>
        <taxon>Pseudomonadati</taxon>
        <taxon>Spirochaetota</taxon>
        <taxon>Spirochaetia</taxon>
        <taxon>Spirochaetales</taxon>
        <taxon>Treponemataceae</taxon>
        <taxon>Treponema</taxon>
    </lineage>
</organism>
<dbReference type="HOGENOM" id="CLU_066192_2_6_12"/>
<dbReference type="SUPFAM" id="SSF47413">
    <property type="entry name" value="lambda repressor-like DNA-binding domains"/>
    <property type="match status" value="1"/>
</dbReference>
<dbReference type="AlphaFoldDB" id="F4LP02"/>
<evidence type="ECO:0000259" key="2">
    <source>
        <dbReference type="PROSITE" id="PS50943"/>
    </source>
</evidence>
<dbReference type="SMART" id="SM00530">
    <property type="entry name" value="HTH_XRE"/>
    <property type="match status" value="1"/>
</dbReference>
<dbReference type="Gene3D" id="1.10.260.40">
    <property type="entry name" value="lambda repressor-like DNA-binding domains"/>
    <property type="match status" value="1"/>
</dbReference>
<keyword evidence="4" id="KW-1185">Reference proteome</keyword>
<feature type="domain" description="HTH cro/C1-type" evidence="2">
    <location>
        <begin position="10"/>
        <end position="64"/>
    </location>
</feature>
<gene>
    <name evidence="3" type="ordered locus">Trebr_2575</name>
</gene>
<dbReference type="OrthoDB" id="9801008at2"/>
<dbReference type="Proteomes" id="UP000006546">
    <property type="component" value="Chromosome"/>
</dbReference>
<dbReference type="CDD" id="cd00093">
    <property type="entry name" value="HTH_XRE"/>
    <property type="match status" value="1"/>
</dbReference>
<dbReference type="KEGG" id="tbe:Trebr_2575"/>
<dbReference type="PROSITE" id="PS50943">
    <property type="entry name" value="HTH_CROC1"/>
    <property type="match status" value="1"/>
</dbReference>
<dbReference type="STRING" id="906968.Trebr_2575"/>
<evidence type="ECO:0000256" key="1">
    <source>
        <dbReference type="ARBA" id="ARBA00023125"/>
    </source>
</evidence>
<sequence>METISIGKKIAELRKAKGLTQDELSEQLNVSPQAVSKWENDVSYPDITLLPKLAAVLGVTVDDLLTPGKQPETKLVPQADRKNVDDMMFKVVVNSVKGDKVRVNLPVPLIKMALEMGVAVPQIAGNEYLQKIDFAQILLMLDKGIIGKLVEVESAEGDIVEVVVE</sequence>
<dbReference type="PANTHER" id="PTHR46558">
    <property type="entry name" value="TRACRIPTIONAL REGULATORY PROTEIN-RELATED-RELATED"/>
    <property type="match status" value="1"/>
</dbReference>
<dbReference type="InterPro" id="IPR010982">
    <property type="entry name" value="Lambda_DNA-bd_dom_sf"/>
</dbReference>
<accession>F4LP02</accession>
<name>F4LP02_TREBD</name>
<dbReference type="Pfam" id="PF01381">
    <property type="entry name" value="HTH_3"/>
    <property type="match status" value="1"/>
</dbReference>
<proteinExistence type="predicted"/>